<dbReference type="Proteomes" id="UP000028547">
    <property type="component" value="Unassembled WGS sequence"/>
</dbReference>
<name>A0A084SXR2_9BACT</name>
<gene>
    <name evidence="3" type="ORF">Q664_10275</name>
</gene>
<dbReference type="Pfam" id="PF00487">
    <property type="entry name" value="FA_desaturase"/>
    <property type="match status" value="1"/>
</dbReference>
<dbReference type="GO" id="GO:0008610">
    <property type="term" value="P:lipid biosynthetic process"/>
    <property type="evidence" value="ECO:0007669"/>
    <property type="project" value="UniProtKB-ARBA"/>
</dbReference>
<dbReference type="EMBL" id="JPMI01000061">
    <property type="protein sequence ID" value="KFA93247.1"/>
    <property type="molecule type" value="Genomic_DNA"/>
</dbReference>
<organism evidence="3 4">
    <name type="scientific">Archangium violaceum Cb vi76</name>
    <dbReference type="NCBI Taxonomy" id="1406225"/>
    <lineage>
        <taxon>Bacteria</taxon>
        <taxon>Pseudomonadati</taxon>
        <taxon>Myxococcota</taxon>
        <taxon>Myxococcia</taxon>
        <taxon>Myxococcales</taxon>
        <taxon>Cystobacterineae</taxon>
        <taxon>Archangiaceae</taxon>
        <taxon>Archangium</taxon>
    </lineage>
</organism>
<reference evidence="3 4" key="1">
    <citation type="submission" date="2014-07" db="EMBL/GenBank/DDBJ databases">
        <title>Draft Genome Sequence of Gephyronic Acid Producer, Cystobacter violaceus Strain Cb vi76.</title>
        <authorList>
            <person name="Stevens D.C."/>
            <person name="Young J."/>
            <person name="Carmichael R."/>
            <person name="Tan J."/>
            <person name="Taylor R.E."/>
        </authorList>
    </citation>
    <scope>NUCLEOTIDE SEQUENCE [LARGE SCALE GENOMIC DNA]</scope>
    <source>
        <strain evidence="3 4">Cb vi76</strain>
    </source>
</reference>
<comment type="caution">
    <text evidence="3">The sequence shown here is derived from an EMBL/GenBank/DDBJ whole genome shotgun (WGS) entry which is preliminary data.</text>
</comment>
<evidence type="ECO:0000259" key="2">
    <source>
        <dbReference type="Pfam" id="PF00487"/>
    </source>
</evidence>
<accession>A0A084SXR2</accession>
<feature type="domain" description="Fatty acid desaturase" evidence="2">
    <location>
        <begin position="61"/>
        <end position="296"/>
    </location>
</feature>
<evidence type="ECO:0000313" key="4">
    <source>
        <dbReference type="Proteomes" id="UP000028547"/>
    </source>
</evidence>
<feature type="transmembrane region" description="Helical" evidence="1">
    <location>
        <begin position="146"/>
        <end position="169"/>
    </location>
</feature>
<keyword evidence="1" id="KW-0472">Membrane</keyword>
<feature type="transmembrane region" description="Helical" evidence="1">
    <location>
        <begin position="181"/>
        <end position="198"/>
    </location>
</feature>
<dbReference type="InterPro" id="IPR012171">
    <property type="entry name" value="Fatty_acid_desaturase"/>
</dbReference>
<keyword evidence="1" id="KW-0812">Transmembrane</keyword>
<protein>
    <recommendedName>
        <fullName evidence="2">Fatty acid desaturase domain-containing protein</fullName>
    </recommendedName>
</protein>
<evidence type="ECO:0000256" key="1">
    <source>
        <dbReference type="SAM" id="Phobius"/>
    </source>
</evidence>
<feature type="transmembrane region" description="Helical" evidence="1">
    <location>
        <begin position="37"/>
        <end position="55"/>
    </location>
</feature>
<proteinExistence type="predicted"/>
<dbReference type="GO" id="GO:0016020">
    <property type="term" value="C:membrane"/>
    <property type="evidence" value="ECO:0007669"/>
    <property type="project" value="TreeGrafter"/>
</dbReference>
<dbReference type="RefSeq" id="WP_043392756.1">
    <property type="nucleotide sequence ID" value="NZ_JPMI01000061.1"/>
</dbReference>
<dbReference type="AlphaFoldDB" id="A0A084SXR2"/>
<dbReference type="PANTHER" id="PTHR19353:SF19">
    <property type="entry name" value="DELTA(5) FATTY ACID DESATURASE C-RELATED"/>
    <property type="match status" value="1"/>
</dbReference>
<evidence type="ECO:0000313" key="3">
    <source>
        <dbReference type="EMBL" id="KFA93247.1"/>
    </source>
</evidence>
<dbReference type="PANTHER" id="PTHR19353">
    <property type="entry name" value="FATTY ACID DESATURASE 2"/>
    <property type="match status" value="1"/>
</dbReference>
<dbReference type="InterPro" id="IPR005804">
    <property type="entry name" value="FA_desaturase_dom"/>
</dbReference>
<sequence length="327" mass="36580">MQPALSPPVDSPGATPPEPGLSRAELVELLRIRPLRAVGMAALHLGVWVAAAVAIARADSVWVKLPLWMLAGGAVMGLIQLDHDAWHDNLFPRPWQNRLFGNALSLLVGIAYEPMRHDHLAHHRWNRTEKDPDAYNAGRRSLGLCALFYATVLLGIPLSLIYFNVLYPLQHFSRARLRRHGAVLLCYAGFYAGLFWLLSRHGLVPGAVECWLLPVLFASPLNGLKSIADHYANTWRGDRFHTATTVRGTRLVTFLWNGLNYHLDHHLYPRVPGYNLARLHTHLRPGLLARGAPVFDSYLDVMGRALLAGPTVVDEDVRLVTLERKRP</sequence>
<feature type="transmembrane region" description="Helical" evidence="1">
    <location>
        <begin position="61"/>
        <end position="79"/>
    </location>
</feature>
<dbReference type="GO" id="GO:0016717">
    <property type="term" value="F:oxidoreductase activity, acting on paired donors, with oxidation of a pair of donors resulting in the reduction of molecular oxygen to two molecules of water"/>
    <property type="evidence" value="ECO:0007669"/>
    <property type="project" value="TreeGrafter"/>
</dbReference>
<keyword evidence="1" id="KW-1133">Transmembrane helix</keyword>